<dbReference type="PANTHER" id="PTHR30469">
    <property type="entry name" value="MULTIDRUG RESISTANCE PROTEIN MDTA"/>
    <property type="match status" value="1"/>
</dbReference>
<dbReference type="AlphaFoldDB" id="A0A1I2F666"/>
<sequence length="389" mass="43745">MNWRKITFVVVALIILLGGSAALSKLFISMKPEPPSRPESEVKRYVAAEQVKYQKITSEVRAEGRVISGNEVLLVAEAAGKIEQGDVPLKKGASFKKGQHLATIYKDEAELALKSKKSIFLNRLTNILPDLKIDFPDHYETFLTFFDKIELSQSLPDLPDYESEKLKVFLASQGILNDFYSIRQDEKKLERHSMYAPFNGTFTQVNYEVGGYANTGGQIARMIRTDLLELEVPVENSFSRWIKIGDRVTAQKGTRSAQGIVVRKAAFVDEDTQSRSIFVKIDSNSGSEMLPGEYWPVVFPGFPIEDAMEIPRSAVFNSNTVFTVENGFLKKRLIEVIKVNPSTLIFEGLEEGTYVVTEALINVKERTPVEILENQSNVNSEKEEDEKNS</sequence>
<organism evidence="1 2">
    <name type="scientific">Sunxiuqinia elliptica</name>
    <dbReference type="NCBI Taxonomy" id="655355"/>
    <lineage>
        <taxon>Bacteria</taxon>
        <taxon>Pseudomonadati</taxon>
        <taxon>Bacteroidota</taxon>
        <taxon>Bacteroidia</taxon>
        <taxon>Marinilabiliales</taxon>
        <taxon>Prolixibacteraceae</taxon>
        <taxon>Sunxiuqinia</taxon>
    </lineage>
</organism>
<dbReference type="PANTHER" id="PTHR30469:SF15">
    <property type="entry name" value="HLYD FAMILY OF SECRETION PROTEINS"/>
    <property type="match status" value="1"/>
</dbReference>
<protein>
    <submittedName>
        <fullName evidence="1">Multidrug efflux pump subunit AcrA (Membrane-fusion protein)</fullName>
    </submittedName>
</protein>
<gene>
    <name evidence="1" type="ORF">SAMN05216283_102352</name>
</gene>
<dbReference type="Gene3D" id="2.40.50.100">
    <property type="match status" value="1"/>
</dbReference>
<reference evidence="1 2" key="1">
    <citation type="submission" date="2016-10" db="EMBL/GenBank/DDBJ databases">
        <authorList>
            <person name="de Groot N.N."/>
        </authorList>
    </citation>
    <scope>NUCLEOTIDE SEQUENCE [LARGE SCALE GENOMIC DNA]</scope>
    <source>
        <strain evidence="1 2">CGMCC 1.9156</strain>
    </source>
</reference>
<dbReference type="GO" id="GO:1990281">
    <property type="term" value="C:efflux pump complex"/>
    <property type="evidence" value="ECO:0007669"/>
    <property type="project" value="TreeGrafter"/>
</dbReference>
<name>A0A1I2F666_9BACT</name>
<dbReference type="Proteomes" id="UP000198964">
    <property type="component" value="Unassembled WGS sequence"/>
</dbReference>
<proteinExistence type="predicted"/>
<keyword evidence="2" id="KW-1185">Reference proteome</keyword>
<dbReference type="Gene3D" id="2.40.420.20">
    <property type="match status" value="1"/>
</dbReference>
<dbReference type="EMBL" id="FONW01000002">
    <property type="protein sequence ID" value="SFF00041.1"/>
    <property type="molecule type" value="Genomic_DNA"/>
</dbReference>
<dbReference type="GO" id="GO:0015562">
    <property type="term" value="F:efflux transmembrane transporter activity"/>
    <property type="evidence" value="ECO:0007669"/>
    <property type="project" value="TreeGrafter"/>
</dbReference>
<dbReference type="RefSeq" id="WP_093919013.1">
    <property type="nucleotide sequence ID" value="NZ_FONW01000002.1"/>
</dbReference>
<dbReference type="STRING" id="655355.SAMN05216283_102352"/>
<evidence type="ECO:0000313" key="1">
    <source>
        <dbReference type="EMBL" id="SFF00041.1"/>
    </source>
</evidence>
<accession>A0A1I2F666</accession>
<evidence type="ECO:0000313" key="2">
    <source>
        <dbReference type="Proteomes" id="UP000198964"/>
    </source>
</evidence>